<dbReference type="EMBL" id="JBHSUC010000076">
    <property type="protein sequence ID" value="MFC6363733.1"/>
    <property type="molecule type" value="Genomic_DNA"/>
</dbReference>
<proteinExistence type="predicted"/>
<sequence>MELSPEESAVLSRLTEKHRNITLGNLSRMTVRERKEWLVRQRIVMGCMEALTAAKNGKSHPRLNQMMVRHNNKLTSVNPPLPAWIVEQREKDRAEGWRRYWQEHKPQEVTFPTANTSGRGGFGD</sequence>
<name>A0ABW1VT65_9GAMM</name>
<dbReference type="RefSeq" id="WP_343876594.1">
    <property type="nucleotide sequence ID" value="NZ_BAAAFW010000008.1"/>
</dbReference>
<keyword evidence="2" id="KW-1185">Reference proteome</keyword>
<organism evidence="1 2">
    <name type="scientific">Tatumella punctata</name>
    <dbReference type="NCBI Taxonomy" id="399969"/>
    <lineage>
        <taxon>Bacteria</taxon>
        <taxon>Pseudomonadati</taxon>
        <taxon>Pseudomonadota</taxon>
        <taxon>Gammaproteobacteria</taxon>
        <taxon>Enterobacterales</taxon>
        <taxon>Erwiniaceae</taxon>
        <taxon>Tatumella</taxon>
    </lineage>
</organism>
<protein>
    <submittedName>
        <fullName evidence="1">Uncharacterized protein</fullName>
    </submittedName>
</protein>
<dbReference type="Proteomes" id="UP001596215">
    <property type="component" value="Unassembled WGS sequence"/>
</dbReference>
<comment type="caution">
    <text evidence="1">The sequence shown here is derived from an EMBL/GenBank/DDBJ whole genome shotgun (WGS) entry which is preliminary data.</text>
</comment>
<gene>
    <name evidence="1" type="ORF">ACFP73_16960</name>
</gene>
<reference evidence="2" key="1">
    <citation type="journal article" date="2019" name="Int. J. Syst. Evol. Microbiol.">
        <title>The Global Catalogue of Microorganisms (GCM) 10K type strain sequencing project: providing services to taxonomists for standard genome sequencing and annotation.</title>
        <authorList>
            <consortium name="The Broad Institute Genomics Platform"/>
            <consortium name="The Broad Institute Genome Sequencing Center for Infectious Disease"/>
            <person name="Wu L."/>
            <person name="Ma J."/>
        </authorList>
    </citation>
    <scope>NUCLEOTIDE SEQUENCE [LARGE SCALE GENOMIC DNA]</scope>
    <source>
        <strain evidence="2">CGMCC 4.1530</strain>
    </source>
</reference>
<accession>A0ABW1VT65</accession>
<evidence type="ECO:0000313" key="1">
    <source>
        <dbReference type="EMBL" id="MFC6363733.1"/>
    </source>
</evidence>
<evidence type="ECO:0000313" key="2">
    <source>
        <dbReference type="Proteomes" id="UP001596215"/>
    </source>
</evidence>